<dbReference type="SMART" id="SM00220">
    <property type="entry name" value="S_TKc"/>
    <property type="match status" value="1"/>
</dbReference>
<organism evidence="7 8">
    <name type="scientific">Paraphoma chrysanthemicola</name>
    <dbReference type="NCBI Taxonomy" id="798071"/>
    <lineage>
        <taxon>Eukaryota</taxon>
        <taxon>Fungi</taxon>
        <taxon>Dikarya</taxon>
        <taxon>Ascomycota</taxon>
        <taxon>Pezizomycotina</taxon>
        <taxon>Dothideomycetes</taxon>
        <taxon>Pleosporomycetidae</taxon>
        <taxon>Pleosporales</taxon>
        <taxon>Pleosporineae</taxon>
        <taxon>Phaeosphaeriaceae</taxon>
        <taxon>Paraphoma</taxon>
    </lineage>
</organism>
<accession>A0A8K0QZ57</accession>
<proteinExistence type="predicted"/>
<reference evidence="7" key="1">
    <citation type="journal article" date="2021" name="Nat. Commun.">
        <title>Genetic determinants of endophytism in the Arabidopsis root mycobiome.</title>
        <authorList>
            <person name="Mesny F."/>
            <person name="Miyauchi S."/>
            <person name="Thiergart T."/>
            <person name="Pickel B."/>
            <person name="Atanasova L."/>
            <person name="Karlsson M."/>
            <person name="Huettel B."/>
            <person name="Barry K.W."/>
            <person name="Haridas S."/>
            <person name="Chen C."/>
            <person name="Bauer D."/>
            <person name="Andreopoulos W."/>
            <person name="Pangilinan J."/>
            <person name="LaButti K."/>
            <person name="Riley R."/>
            <person name="Lipzen A."/>
            <person name="Clum A."/>
            <person name="Drula E."/>
            <person name="Henrissat B."/>
            <person name="Kohler A."/>
            <person name="Grigoriev I.V."/>
            <person name="Martin F.M."/>
            <person name="Hacquard S."/>
        </authorList>
    </citation>
    <scope>NUCLEOTIDE SEQUENCE</scope>
    <source>
        <strain evidence="7">MPI-SDFR-AT-0120</strain>
    </source>
</reference>
<evidence type="ECO:0000313" key="7">
    <source>
        <dbReference type="EMBL" id="KAH7079585.1"/>
    </source>
</evidence>
<dbReference type="SUPFAM" id="SSF56112">
    <property type="entry name" value="Protein kinase-like (PK-like)"/>
    <property type="match status" value="1"/>
</dbReference>
<evidence type="ECO:0000259" key="6">
    <source>
        <dbReference type="PROSITE" id="PS50011"/>
    </source>
</evidence>
<dbReference type="OrthoDB" id="310217at2759"/>
<protein>
    <recommendedName>
        <fullName evidence="1">non-specific serine/threonine protein kinase</fullName>
        <ecNumber evidence="1">2.7.11.1</ecNumber>
    </recommendedName>
</protein>
<dbReference type="EMBL" id="JAGMVJ010000016">
    <property type="protein sequence ID" value="KAH7079585.1"/>
    <property type="molecule type" value="Genomic_DNA"/>
</dbReference>
<gene>
    <name evidence="7" type="ORF">FB567DRAFT_125604</name>
</gene>
<dbReference type="GO" id="GO:0004674">
    <property type="term" value="F:protein serine/threonine kinase activity"/>
    <property type="evidence" value="ECO:0007669"/>
    <property type="project" value="UniProtKB-EC"/>
</dbReference>
<dbReference type="CDD" id="cd00180">
    <property type="entry name" value="PKc"/>
    <property type="match status" value="1"/>
</dbReference>
<comment type="caution">
    <text evidence="7">The sequence shown here is derived from an EMBL/GenBank/DDBJ whole genome shotgun (WGS) entry which is preliminary data.</text>
</comment>
<dbReference type="Proteomes" id="UP000813461">
    <property type="component" value="Unassembled WGS sequence"/>
</dbReference>
<keyword evidence="8" id="KW-1185">Reference proteome</keyword>
<evidence type="ECO:0000256" key="5">
    <source>
        <dbReference type="ARBA" id="ARBA00022840"/>
    </source>
</evidence>
<evidence type="ECO:0000256" key="4">
    <source>
        <dbReference type="ARBA" id="ARBA00022777"/>
    </source>
</evidence>
<dbReference type="AlphaFoldDB" id="A0A8K0QZ57"/>
<name>A0A8K0QZ57_9PLEO</name>
<keyword evidence="5" id="KW-0067">ATP-binding</keyword>
<dbReference type="Pfam" id="PF00069">
    <property type="entry name" value="Pkinase"/>
    <property type="match status" value="1"/>
</dbReference>
<dbReference type="GO" id="GO:0005524">
    <property type="term" value="F:ATP binding"/>
    <property type="evidence" value="ECO:0007669"/>
    <property type="project" value="UniProtKB-KW"/>
</dbReference>
<evidence type="ECO:0000256" key="2">
    <source>
        <dbReference type="ARBA" id="ARBA00022679"/>
    </source>
</evidence>
<keyword evidence="2" id="KW-0808">Transferase</keyword>
<keyword evidence="3" id="KW-0547">Nucleotide-binding</keyword>
<dbReference type="PROSITE" id="PS50011">
    <property type="entry name" value="PROTEIN_KINASE_DOM"/>
    <property type="match status" value="1"/>
</dbReference>
<dbReference type="InterPro" id="IPR050660">
    <property type="entry name" value="NEK_Ser/Thr_kinase"/>
</dbReference>
<dbReference type="InterPro" id="IPR000719">
    <property type="entry name" value="Prot_kinase_dom"/>
</dbReference>
<feature type="domain" description="Protein kinase" evidence="6">
    <location>
        <begin position="11"/>
        <end position="287"/>
    </location>
</feature>
<dbReference type="PANTHER" id="PTHR43671">
    <property type="entry name" value="SERINE/THREONINE-PROTEIN KINASE NEK"/>
    <property type="match status" value="1"/>
</dbReference>
<dbReference type="EC" id="2.7.11.1" evidence="1"/>
<dbReference type="InterPro" id="IPR011009">
    <property type="entry name" value="Kinase-like_dom_sf"/>
</dbReference>
<keyword evidence="4 7" id="KW-0418">Kinase</keyword>
<evidence type="ECO:0000256" key="1">
    <source>
        <dbReference type="ARBA" id="ARBA00012513"/>
    </source>
</evidence>
<dbReference type="PANTHER" id="PTHR43671:SF13">
    <property type="entry name" value="SERINE_THREONINE-PROTEIN KINASE NEK2"/>
    <property type="match status" value="1"/>
</dbReference>
<evidence type="ECO:0000313" key="8">
    <source>
        <dbReference type="Proteomes" id="UP000813461"/>
    </source>
</evidence>
<dbReference type="PROSITE" id="PS00108">
    <property type="entry name" value="PROTEIN_KINASE_ST"/>
    <property type="match status" value="1"/>
</dbReference>
<dbReference type="Gene3D" id="1.10.510.10">
    <property type="entry name" value="Transferase(Phosphotransferase) domain 1"/>
    <property type="match status" value="1"/>
</dbReference>
<evidence type="ECO:0000256" key="3">
    <source>
        <dbReference type="ARBA" id="ARBA00022741"/>
    </source>
</evidence>
<dbReference type="InterPro" id="IPR008271">
    <property type="entry name" value="Ser/Thr_kinase_AS"/>
</dbReference>
<sequence length="310" mass="34884">MSARRYYETVGRASQVTGGCNNVGVYVVRHRVTNKKYIEKRIHPSDVDTGNVQHEIRIMQQLRGHPNVIEIVNYDLDYSHLSYGSVFMQRAELGSLDAVIKRYADCDREIPDEGFAWKVLYDMSIALAFLWTGADARTAKQGAAEGQILATISGWNAIIHRDIKPSNVFMTWKDPLQIDTCPYPTFILGDFGSAVSLCDGRARTREIPGNDAYFAPPEYPFYSEKGDIYSMALVIICLAFKRQRPPRGSFLESGWASPGMHMVLEKCLMRAVRARPTPEELPKLVWMGYQMWCQACGHTGVALPAWAYGG</sequence>